<dbReference type="AlphaFoldDB" id="A0A3S2VK15"/>
<protein>
    <recommendedName>
        <fullName evidence="4">DUF3108 domain-containing protein</fullName>
    </recommendedName>
</protein>
<dbReference type="OrthoDB" id="6086999at2"/>
<comment type="caution">
    <text evidence="2">The sequence shown here is derived from an EMBL/GenBank/DDBJ whole genome shotgun (WGS) entry which is preliminary data.</text>
</comment>
<keyword evidence="1" id="KW-0732">Signal</keyword>
<dbReference type="EMBL" id="SADE01000004">
    <property type="protein sequence ID" value="RVU33686.1"/>
    <property type="molecule type" value="Genomic_DNA"/>
</dbReference>
<dbReference type="InterPro" id="IPR045767">
    <property type="entry name" value="DUF6134"/>
</dbReference>
<dbReference type="Pfam" id="PF19630">
    <property type="entry name" value="DUF6134"/>
    <property type="match status" value="1"/>
</dbReference>
<evidence type="ECO:0000256" key="1">
    <source>
        <dbReference type="SAM" id="SignalP"/>
    </source>
</evidence>
<sequence>MQKTIGFLAAMLVTAPAVGVASEPANSRPATLLAALPPQAQASEKLVFDVLMDGSKIGQHVVTLWDKDDKTFVDIDISLKVGLGPIVFYRYEQRNRALWENGALLSFVSRTDDDGDEFAVQASRDGDALSVAVNGTDGVAVSDWFPTTYWNKRTVVQDRLLATRDGEVLDVDTKFIGVETIEARGERVEAEKFEMRGDLNIDLWYDENDRWVKLAFDYRGNRFDYVLR</sequence>
<feature type="chain" id="PRO_5018582364" description="DUF3108 domain-containing protein" evidence="1">
    <location>
        <begin position="22"/>
        <end position="228"/>
    </location>
</feature>
<dbReference type="RefSeq" id="WP_150132807.1">
    <property type="nucleotide sequence ID" value="NZ_SADE01000004.1"/>
</dbReference>
<organism evidence="2 3">
    <name type="scientific">Hwanghaeella grinnelliae</name>
    <dbReference type="NCBI Taxonomy" id="2500179"/>
    <lineage>
        <taxon>Bacteria</taxon>
        <taxon>Pseudomonadati</taxon>
        <taxon>Pseudomonadota</taxon>
        <taxon>Alphaproteobacteria</taxon>
        <taxon>Rhodospirillales</taxon>
        <taxon>Rhodospirillaceae</taxon>
        <taxon>Hwanghaeella</taxon>
    </lineage>
</organism>
<dbReference type="Proteomes" id="UP000287447">
    <property type="component" value="Unassembled WGS sequence"/>
</dbReference>
<feature type="signal peptide" evidence="1">
    <location>
        <begin position="1"/>
        <end position="21"/>
    </location>
</feature>
<evidence type="ECO:0000313" key="3">
    <source>
        <dbReference type="Proteomes" id="UP000287447"/>
    </source>
</evidence>
<keyword evidence="3" id="KW-1185">Reference proteome</keyword>
<evidence type="ECO:0008006" key="4">
    <source>
        <dbReference type="Google" id="ProtNLM"/>
    </source>
</evidence>
<evidence type="ECO:0000313" key="2">
    <source>
        <dbReference type="EMBL" id="RVU33686.1"/>
    </source>
</evidence>
<reference evidence="3" key="1">
    <citation type="submission" date="2019-01" db="EMBL/GenBank/DDBJ databases">
        <title>Gri0909 isolated from a small marine red alga.</title>
        <authorList>
            <person name="Kim J."/>
            <person name="Jeong S.E."/>
            <person name="Jeon C.O."/>
        </authorList>
    </citation>
    <scope>NUCLEOTIDE SEQUENCE [LARGE SCALE GENOMIC DNA]</scope>
    <source>
        <strain evidence="3">Gri0909</strain>
    </source>
</reference>
<gene>
    <name evidence="2" type="ORF">EOI86_21270</name>
</gene>
<accession>A0A3S2VK15</accession>
<proteinExistence type="predicted"/>
<name>A0A3S2VK15_9PROT</name>